<dbReference type="KEGG" id="cja:CJA_0523"/>
<dbReference type="OrthoDB" id="5703444at2"/>
<gene>
    <name evidence="1" type="ordered locus">CJA_0523</name>
</gene>
<name>B3PJ12_CELJU</name>
<accession>B3PJ12</accession>
<sequence length="79" mass="9127">MLPLQPDHNPDQADALINRDKVERDIAFLLDRLAAMKLQPKPNTQLIAHYETMLKSRQAVLNWLLDGHDNHDLPRHNQG</sequence>
<reference evidence="1 2" key="1">
    <citation type="journal article" date="2008" name="J. Bacteriol.">
        <title>Insights into plant cell wall degradation from the genome sequence of the soil bacterium Cellvibrio japonicus.</title>
        <authorList>
            <person name="Deboy R.T."/>
            <person name="Mongodin E.F."/>
            <person name="Fouts D.E."/>
            <person name="Tailford L.E."/>
            <person name="Khouri H."/>
            <person name="Emerson J.B."/>
            <person name="Mohamoud Y."/>
            <person name="Watkins K."/>
            <person name="Henrissat B."/>
            <person name="Gilbert H.J."/>
            <person name="Nelson K.E."/>
        </authorList>
    </citation>
    <scope>NUCLEOTIDE SEQUENCE [LARGE SCALE GENOMIC DNA]</scope>
    <source>
        <strain evidence="1 2">Ueda107</strain>
    </source>
</reference>
<dbReference type="AlphaFoldDB" id="B3PJ12"/>
<dbReference type="RefSeq" id="WP_012486203.1">
    <property type="nucleotide sequence ID" value="NC_010995.1"/>
</dbReference>
<evidence type="ECO:0000313" key="2">
    <source>
        <dbReference type="Proteomes" id="UP000001036"/>
    </source>
</evidence>
<organism evidence="1 2">
    <name type="scientific">Cellvibrio japonicus (strain Ueda107)</name>
    <name type="common">Pseudomonas fluorescens subsp. cellulosa</name>
    <dbReference type="NCBI Taxonomy" id="498211"/>
    <lineage>
        <taxon>Bacteria</taxon>
        <taxon>Pseudomonadati</taxon>
        <taxon>Pseudomonadota</taxon>
        <taxon>Gammaproteobacteria</taxon>
        <taxon>Cellvibrionales</taxon>
        <taxon>Cellvibrionaceae</taxon>
        <taxon>Cellvibrio</taxon>
    </lineage>
</organism>
<dbReference type="STRING" id="498211.CJA_0523"/>
<dbReference type="Proteomes" id="UP000001036">
    <property type="component" value="Chromosome"/>
</dbReference>
<proteinExistence type="predicted"/>
<dbReference type="eggNOG" id="ENOG502ZQ0T">
    <property type="taxonomic scope" value="Bacteria"/>
</dbReference>
<dbReference type="HOGENOM" id="CLU_2567587_0_0_6"/>
<dbReference type="EMBL" id="CP000934">
    <property type="protein sequence ID" value="ACE84222.1"/>
    <property type="molecule type" value="Genomic_DNA"/>
</dbReference>
<protein>
    <submittedName>
        <fullName evidence="1">Uncharacterized protein</fullName>
    </submittedName>
</protein>
<keyword evidence="2" id="KW-1185">Reference proteome</keyword>
<evidence type="ECO:0000313" key="1">
    <source>
        <dbReference type="EMBL" id="ACE84222.1"/>
    </source>
</evidence>